<evidence type="ECO:0000313" key="2">
    <source>
        <dbReference type="Proteomes" id="UP001148662"/>
    </source>
</evidence>
<dbReference type="Proteomes" id="UP001148662">
    <property type="component" value="Unassembled WGS sequence"/>
</dbReference>
<protein>
    <submittedName>
        <fullName evidence="1">Uncharacterized protein</fullName>
    </submittedName>
</protein>
<evidence type="ECO:0000313" key="1">
    <source>
        <dbReference type="EMBL" id="KAJ3555702.1"/>
    </source>
</evidence>
<gene>
    <name evidence="1" type="ORF">NM688_g2431</name>
</gene>
<name>A0ACC1T8W6_9APHY</name>
<proteinExistence type="predicted"/>
<organism evidence="1 2">
    <name type="scientific">Phlebia brevispora</name>
    <dbReference type="NCBI Taxonomy" id="194682"/>
    <lineage>
        <taxon>Eukaryota</taxon>
        <taxon>Fungi</taxon>
        <taxon>Dikarya</taxon>
        <taxon>Basidiomycota</taxon>
        <taxon>Agaricomycotina</taxon>
        <taxon>Agaricomycetes</taxon>
        <taxon>Polyporales</taxon>
        <taxon>Meruliaceae</taxon>
        <taxon>Phlebia</taxon>
    </lineage>
</organism>
<comment type="caution">
    <text evidence="1">The sequence shown here is derived from an EMBL/GenBank/DDBJ whole genome shotgun (WGS) entry which is preliminary data.</text>
</comment>
<accession>A0ACC1T8W6</accession>
<keyword evidence="2" id="KW-1185">Reference proteome</keyword>
<sequence>MPFKRPAPDQHESSGDSSHSGNASPDRDEPPSKRSKVSKSAKILPDVKVYIVQAKLDVATIAELFGLAERNCESVCRYPEDADVIITAITMRKRFERHVSWDVAVSLAFIIRRGILDSPPEIEGDCHAELAARLRAPGQGPAL</sequence>
<reference evidence="1" key="1">
    <citation type="submission" date="2022-07" db="EMBL/GenBank/DDBJ databases">
        <title>Genome Sequence of Phlebia brevispora.</title>
        <authorList>
            <person name="Buettner E."/>
        </authorList>
    </citation>
    <scope>NUCLEOTIDE SEQUENCE</scope>
    <source>
        <strain evidence="1">MPL23</strain>
    </source>
</reference>
<dbReference type="EMBL" id="JANHOG010000306">
    <property type="protein sequence ID" value="KAJ3555702.1"/>
    <property type="molecule type" value="Genomic_DNA"/>
</dbReference>